<proteinExistence type="predicted"/>
<feature type="compositionally biased region" description="Basic and acidic residues" evidence="3">
    <location>
        <begin position="239"/>
        <end position="251"/>
    </location>
</feature>
<dbReference type="OrthoDB" id="6766775at2759"/>
<evidence type="ECO:0000259" key="4">
    <source>
        <dbReference type="Pfam" id="PF21773"/>
    </source>
</evidence>
<evidence type="ECO:0000256" key="2">
    <source>
        <dbReference type="SAM" id="Coils"/>
    </source>
</evidence>
<feature type="compositionally biased region" description="Pro residues" evidence="3">
    <location>
        <begin position="621"/>
        <end position="639"/>
    </location>
</feature>
<dbReference type="PANTHER" id="PTHR21694">
    <property type="entry name" value="COILED-COIL DOMAIN-CONTAINING PROTEIN 63"/>
    <property type="match status" value="1"/>
</dbReference>
<feature type="compositionally biased region" description="Low complexity" evidence="3">
    <location>
        <begin position="252"/>
        <end position="264"/>
    </location>
</feature>
<gene>
    <name evidence="5" type="ORF">NSK_007453</name>
</gene>
<accession>A0A4D9CR23</accession>
<feature type="coiled-coil region" evidence="2">
    <location>
        <begin position="7"/>
        <end position="211"/>
    </location>
</feature>
<dbReference type="InterPro" id="IPR051876">
    <property type="entry name" value="ODA-DC/CCD"/>
</dbReference>
<dbReference type="AlphaFoldDB" id="A0A4D9CR23"/>
<dbReference type="Proteomes" id="UP000355283">
    <property type="component" value="Unassembled WGS sequence"/>
</dbReference>
<evidence type="ECO:0000256" key="1">
    <source>
        <dbReference type="ARBA" id="ARBA00023054"/>
    </source>
</evidence>
<feature type="region of interest" description="Disordered" evidence="3">
    <location>
        <begin position="476"/>
        <end position="504"/>
    </location>
</feature>
<feature type="region of interest" description="Disordered" evidence="3">
    <location>
        <begin position="553"/>
        <end position="696"/>
    </location>
</feature>
<dbReference type="InterPro" id="IPR049258">
    <property type="entry name" value="ODAD1_CC"/>
</dbReference>
<feature type="coiled-coil region" evidence="2">
    <location>
        <begin position="277"/>
        <end position="304"/>
    </location>
</feature>
<evidence type="ECO:0000313" key="5">
    <source>
        <dbReference type="EMBL" id="TFJ81236.1"/>
    </source>
</evidence>
<feature type="compositionally biased region" description="Polar residues" evidence="3">
    <location>
        <begin position="494"/>
        <end position="504"/>
    </location>
</feature>
<dbReference type="Pfam" id="PF21773">
    <property type="entry name" value="ODAD1_CC"/>
    <property type="match status" value="1"/>
</dbReference>
<reference evidence="5 6" key="1">
    <citation type="submission" date="2019-01" db="EMBL/GenBank/DDBJ databases">
        <title>Nuclear Genome Assembly of the Microalgal Biofuel strain Nannochloropsis salina CCMP1776.</title>
        <authorList>
            <person name="Hovde B."/>
        </authorList>
    </citation>
    <scope>NUCLEOTIDE SEQUENCE [LARGE SCALE GENOMIC DNA]</scope>
    <source>
        <strain evidence="5 6">CCMP1776</strain>
    </source>
</reference>
<keyword evidence="6" id="KW-1185">Reference proteome</keyword>
<sequence length="708" mass="78844">MNRKAYAEESQAVLKKQKKILDQLRKDNEKLRADILTHKKSATIYYHCTWRFKEQEQAAIAGLKGKLDKLQQRHARALKRLTETKEQVNALRLRISQQRNNLGGVDAARSVELTTDRHVHRLTKKAEAMLAKLNEALDRQKRLKLQMKDLQRERLTFTQLQERLQRSLDEKQWRTTKIIDACNKAYEARDRAKAEKDVLIETNRRETLEHETRLQELNEMLETETRRKAMRPALPMFGADEKGRERGERQPARPSSPSKRTSSRGFVVPTGFEREERVRKQAEVKQLKREIEKLEAWLGEVREVTGWDDLEVELAAFTEREEQLFTLATRINHDERKEIQLAQAQVALYRTELAAIAAAMQEEGADSAARPGGIGNDGHEKHRDAPVREEMHPGQQPSDVSWISAKHVRCLQAVLAGYEERGATLQGTLDTLVHGVHALTLATFPAPDKGGDTTEANILARLARVEARMEAVLRGERPHSPPDVEGGDAHTTRDLPTSTPTHGSSLAKILRFRLTPPTDTIEPRSGATPALPVPPFGGGDHAVVAGGGCGLFHHPPGPGNTPRVDRSGVPWIQVPGMDDPEGPEEGEEAPSPPLYPPTALALPPQPSLTGSGAVLSFPSQSPLPPAQAPSSSPPSPSPCPLTRRQIQNTLHQAHHHGRALRPSVPTDSDPPSPGSRLPSSASLVPPRTGPAPFRRRRRMSHFFRGWDD</sequence>
<evidence type="ECO:0000313" key="6">
    <source>
        <dbReference type="Proteomes" id="UP000355283"/>
    </source>
</evidence>
<name>A0A4D9CR23_9STRA</name>
<feature type="compositionally biased region" description="Acidic residues" evidence="3">
    <location>
        <begin position="578"/>
        <end position="588"/>
    </location>
</feature>
<feature type="region of interest" description="Disordered" evidence="3">
    <location>
        <begin position="234"/>
        <end position="265"/>
    </location>
</feature>
<feature type="domain" description="ODAD1 central coiled coil region" evidence="4">
    <location>
        <begin position="117"/>
        <end position="228"/>
    </location>
</feature>
<feature type="compositionally biased region" description="Basic and acidic residues" evidence="3">
    <location>
        <begin position="476"/>
        <end position="493"/>
    </location>
</feature>
<protein>
    <recommendedName>
        <fullName evidence="4">ODAD1 central coiled coil region domain-containing protein</fullName>
    </recommendedName>
</protein>
<dbReference type="EMBL" id="SDOX01000131">
    <property type="protein sequence ID" value="TFJ81236.1"/>
    <property type="molecule type" value="Genomic_DNA"/>
</dbReference>
<dbReference type="PANTHER" id="PTHR21694:SF18">
    <property type="entry name" value="COILED-COIL DOMAIN-CONTAINING PROTEIN 63"/>
    <property type="match status" value="1"/>
</dbReference>
<keyword evidence="1 2" id="KW-0175">Coiled coil</keyword>
<organism evidence="5 6">
    <name type="scientific">Nannochloropsis salina CCMP1776</name>
    <dbReference type="NCBI Taxonomy" id="1027361"/>
    <lineage>
        <taxon>Eukaryota</taxon>
        <taxon>Sar</taxon>
        <taxon>Stramenopiles</taxon>
        <taxon>Ochrophyta</taxon>
        <taxon>Eustigmatophyceae</taxon>
        <taxon>Eustigmatales</taxon>
        <taxon>Monodopsidaceae</taxon>
        <taxon>Microchloropsis</taxon>
        <taxon>Microchloropsis salina</taxon>
    </lineage>
</organism>
<comment type="caution">
    <text evidence="5">The sequence shown here is derived from an EMBL/GenBank/DDBJ whole genome shotgun (WGS) entry which is preliminary data.</text>
</comment>
<evidence type="ECO:0000256" key="3">
    <source>
        <dbReference type="SAM" id="MobiDB-lite"/>
    </source>
</evidence>